<accession>A0A8S5RRL0</accession>
<reference evidence="1" key="1">
    <citation type="journal article" date="2021" name="Proc. Natl. Acad. Sci. U.S.A.">
        <title>A Catalog of Tens of Thousands of Viruses from Human Metagenomes Reveals Hidden Associations with Chronic Diseases.</title>
        <authorList>
            <person name="Tisza M.J."/>
            <person name="Buck C.B."/>
        </authorList>
    </citation>
    <scope>NUCLEOTIDE SEQUENCE</scope>
    <source>
        <strain evidence="1">CtXdu7</strain>
    </source>
</reference>
<proteinExistence type="predicted"/>
<sequence>MLDLFDKPIEIKFKDSIKEYLINQYKPCYLNITELEDRIKYYERTFTEKLNNNEDLNSFYIYLFIHKKEHIHNLETMYEITIECFDIC</sequence>
<name>A0A8S5RRL0_9CAUD</name>
<organism evidence="1">
    <name type="scientific">Podoviridae sp. ctXdu7</name>
    <dbReference type="NCBI Taxonomy" id="2827618"/>
    <lineage>
        <taxon>Viruses</taxon>
        <taxon>Duplodnaviria</taxon>
        <taxon>Heunggongvirae</taxon>
        <taxon>Uroviricota</taxon>
        <taxon>Caudoviricetes</taxon>
    </lineage>
</organism>
<evidence type="ECO:0000313" key="1">
    <source>
        <dbReference type="EMBL" id="DAE91978.1"/>
    </source>
</evidence>
<dbReference type="EMBL" id="BK057792">
    <property type="protein sequence ID" value="DAE91978.1"/>
    <property type="molecule type" value="Genomic_DNA"/>
</dbReference>
<protein>
    <submittedName>
        <fullName evidence="1">Uncharacterized protein</fullName>
    </submittedName>
</protein>